<dbReference type="AlphaFoldDB" id="A0A8J5KRI5"/>
<dbReference type="PROSITE" id="PS51840">
    <property type="entry name" value="C2_NT"/>
    <property type="match status" value="1"/>
</dbReference>
<dbReference type="OrthoDB" id="658575at2759"/>
<feature type="region of interest" description="Disordered" evidence="2">
    <location>
        <begin position="161"/>
        <end position="278"/>
    </location>
</feature>
<feature type="compositionally biased region" description="Low complexity" evidence="2">
    <location>
        <begin position="260"/>
        <end position="278"/>
    </location>
</feature>
<keyword evidence="5" id="KW-1185">Reference proteome</keyword>
<organism evidence="4 5">
    <name type="scientific">Zingiber officinale</name>
    <name type="common">Ginger</name>
    <name type="synonym">Amomum zingiber</name>
    <dbReference type="NCBI Taxonomy" id="94328"/>
    <lineage>
        <taxon>Eukaryota</taxon>
        <taxon>Viridiplantae</taxon>
        <taxon>Streptophyta</taxon>
        <taxon>Embryophyta</taxon>
        <taxon>Tracheophyta</taxon>
        <taxon>Spermatophyta</taxon>
        <taxon>Magnoliopsida</taxon>
        <taxon>Liliopsida</taxon>
        <taxon>Zingiberales</taxon>
        <taxon>Zingiberaceae</taxon>
        <taxon>Zingiber</taxon>
    </lineage>
</organism>
<feature type="coiled-coil region" evidence="1">
    <location>
        <begin position="849"/>
        <end position="876"/>
    </location>
</feature>
<feature type="coiled-coil region" evidence="1">
    <location>
        <begin position="474"/>
        <end position="542"/>
    </location>
</feature>
<proteinExistence type="predicted"/>
<feature type="compositionally biased region" description="Polar residues" evidence="2">
    <location>
        <begin position="240"/>
        <end position="254"/>
    </location>
</feature>
<dbReference type="PANTHER" id="PTHR47270:SF3">
    <property type="entry name" value="HYPOTETICAL PROTEIN"/>
    <property type="match status" value="1"/>
</dbReference>
<feature type="coiled-coil region" evidence="1">
    <location>
        <begin position="568"/>
        <end position="609"/>
    </location>
</feature>
<dbReference type="Proteomes" id="UP000734854">
    <property type="component" value="Unassembled WGS sequence"/>
</dbReference>
<reference evidence="4 5" key="1">
    <citation type="submission" date="2020-08" db="EMBL/GenBank/DDBJ databases">
        <title>Plant Genome Project.</title>
        <authorList>
            <person name="Zhang R.-G."/>
        </authorList>
    </citation>
    <scope>NUCLEOTIDE SEQUENCE [LARGE SCALE GENOMIC DNA]</scope>
    <source>
        <tissue evidence="4">Rhizome</tissue>
    </source>
</reference>
<evidence type="ECO:0000313" key="4">
    <source>
        <dbReference type="EMBL" id="KAG6496988.1"/>
    </source>
</evidence>
<feature type="domain" description="C2 NT-type" evidence="3">
    <location>
        <begin position="6"/>
        <end position="139"/>
    </location>
</feature>
<dbReference type="PANTHER" id="PTHR47270">
    <property type="entry name" value="PROTEIN MLP1-LIKE"/>
    <property type="match status" value="1"/>
</dbReference>
<keyword evidence="1" id="KW-0175">Coiled coil</keyword>
<feature type="coiled-coil region" evidence="1">
    <location>
        <begin position="1184"/>
        <end position="1232"/>
    </location>
</feature>
<dbReference type="InterPro" id="IPR019448">
    <property type="entry name" value="NT-C2"/>
</dbReference>
<name>A0A8J5KRI5_ZINOF</name>
<feature type="coiled-coil region" evidence="1">
    <location>
        <begin position="1009"/>
        <end position="1057"/>
    </location>
</feature>
<evidence type="ECO:0000256" key="2">
    <source>
        <dbReference type="SAM" id="MobiDB-lite"/>
    </source>
</evidence>
<evidence type="ECO:0000313" key="5">
    <source>
        <dbReference type="Proteomes" id="UP000734854"/>
    </source>
</evidence>
<accession>A0A8J5KRI5</accession>
<feature type="coiled-coil region" evidence="1">
    <location>
        <begin position="301"/>
        <end position="449"/>
    </location>
</feature>
<feature type="compositionally biased region" description="Polar residues" evidence="2">
    <location>
        <begin position="220"/>
        <end position="230"/>
    </location>
</feature>
<dbReference type="EMBL" id="JACMSC010000012">
    <property type="protein sequence ID" value="KAG6496988.1"/>
    <property type="molecule type" value="Genomic_DNA"/>
</dbReference>
<gene>
    <name evidence="4" type="ORF">ZIOFF_044872</name>
</gene>
<comment type="caution">
    <text evidence="4">The sequence shown here is derived from an EMBL/GenBank/DDBJ whole genome shotgun (WGS) entry which is preliminary data.</text>
</comment>
<sequence length="1237" mass="142245">MFKLHRHRSDRLEEKVQFKFSSLQAIKVPRGWDRLMLSIILMESGKVLAKTGKATVRSGNCQWTEAETLWVSQDDASQDLEKCQFRIVVSLASSRPAVLGEVILRVADFLGKEDSGLLFLPLKKCDAGTTLQVKIHCPTPKSKFRITQSWQETNLHSKHQDNIDLLDSKPDGSDHRFNSSVRDPSNQLSNTYPEEPEDMDTYYSASGSHRSTDSGDSFGRTDSSPQNNISGGKYSRRQDSTGSQTSATNSTSPMQELIRSNPSSFNSRSSGSSVHHNMSSWASNDKFTASSLKPSVSSKELVEAAEEIEELNDEVKMWERHSRQLKLDLENLKKELSEKSKHQANLDRQLSAAYSECDSLRLEVEQLKAALQKSTSKDSDIRVVKSEDMLHHAQKELEDELKFQKDTNSNLTHQLRKTQESNIELVSVLQELEEIIEKQRLEIAGLSQQNHIDEDEQDENRKSIHNQIAWERELAQKEGEILVLEEKLSNIVKNREQNGNYSDQIREIEVLKAKVNDLEKDCAELTDENLDLIFKLKELSKETANEPQNIEKKIRVDGINEDGLLSLLLLKEQEIARLQQSNSELEDLISIVQDEKSRMEEDLTSLRKECMDTTKHLQDVEHDLPVLTSSIELHSSASKSFERSSMELERNKNELELHVTQLKEENVELSELVSALESQLRYIKNEKESIRMDLEGTSSLADLKNEVEHQKVEMDLQKAELKQKLQETENRLLEVLEESDLLSRSNTKLQVTIESLTEECSTLHKLTEELKRQEIELHRQVTLLKIELDEKRNDFYKQVELLELKIASIQEDTRTKEKSLLSQLKQIVEDHKEHGERIGETYILLNKIELEKTIEVENLENEIANLTAQKSSNHGDLEKIASDAVQEVSVLRSDKAKLEWNLLEANSKIKLYETDLLNLHQESEDKIAGLVVLLNASKQSEEMLMGDIERIHQAIDSVKYSEEKHRHMENNGELIDKASQVVEGIPMSEVQINKLVHIQNSVLDLKNTFDDANLENQRLEGLLKSLSKEYEELKSEKESLTERVTNMQEAISHSEEDRHNRVVLQEKVLLLENELSLKVASCAQEPELKKELDLMKQTNSEYEIKIQSLEQGNHYLMNKMETAEKELVLQRTSNKEEKEVNHDPEILIEAETEDVDAYRMDQVQLKRVVSEKQAGQSNVLDKKVNDNCDRISALETELKEMRERYLHISLQYAQVEAQREELVMQLKSVKREKRWFS</sequence>
<protein>
    <recommendedName>
        <fullName evidence="3">C2 NT-type domain-containing protein</fullName>
    </recommendedName>
</protein>
<evidence type="ECO:0000256" key="1">
    <source>
        <dbReference type="SAM" id="Coils"/>
    </source>
</evidence>
<feature type="compositionally biased region" description="Polar residues" evidence="2">
    <location>
        <begin position="178"/>
        <end position="192"/>
    </location>
</feature>
<feature type="coiled-coil region" evidence="1">
    <location>
        <begin position="645"/>
        <end position="783"/>
    </location>
</feature>
<evidence type="ECO:0000259" key="3">
    <source>
        <dbReference type="PROSITE" id="PS51840"/>
    </source>
</evidence>
<feature type="coiled-coil region" evidence="1">
    <location>
        <begin position="1092"/>
        <end position="1126"/>
    </location>
</feature>
<feature type="compositionally biased region" description="Basic and acidic residues" evidence="2">
    <location>
        <begin position="161"/>
        <end position="177"/>
    </location>
</feature>